<feature type="region of interest" description="Disordered" evidence="1">
    <location>
        <begin position="1"/>
        <end position="155"/>
    </location>
</feature>
<gene>
    <name evidence="3" type="ORF">Adt_37276</name>
</gene>
<sequence>MATLPNYEDFPYFPPTPPHNSPFPPNVPPASPPKVAPPQPPVIIPPPLPPPHIVPSPPPPHVVPSPPSQPPPPLPPPPYVVPSPPSQPPPPHVVPSPSPQPPPHIVPSPSPSPPHDIPPPPPPPHIVPSPPHHIPPPPPHIVPSPPHPITPPPPPPTPGHHTVIIFIFVSLGGLFFLAFLSVALFCFLKKRKKRIIHETDKVKIDEHIKVHEDIVTGPHGTKAVVLTIDDDVNIEEVIKKNEVVGKSSHMRSDEKHPQAPEMVATTSDHTHNNN</sequence>
<dbReference type="InterPro" id="IPR044950">
    <property type="entry name" value="TED6/7"/>
</dbReference>
<accession>A0ABD1QJZ2</accession>
<protein>
    <submittedName>
        <fullName evidence="3">Leucine-rich repeat extensin-like protein 3</fullName>
    </submittedName>
</protein>
<keyword evidence="2" id="KW-0472">Membrane</keyword>
<dbReference type="EMBL" id="JBFOLK010000011">
    <property type="protein sequence ID" value="KAL2476540.1"/>
    <property type="molecule type" value="Genomic_DNA"/>
</dbReference>
<feature type="transmembrane region" description="Helical" evidence="2">
    <location>
        <begin position="163"/>
        <end position="188"/>
    </location>
</feature>
<dbReference type="PANTHER" id="PTHR35697">
    <property type="entry name" value="OS08G0108300 PROTEIN"/>
    <property type="match status" value="1"/>
</dbReference>
<reference evidence="4" key="1">
    <citation type="submission" date="2024-07" db="EMBL/GenBank/DDBJ databases">
        <title>Two chromosome-level genome assemblies of Korean endemic species Abeliophyllum distichum and Forsythia ovata (Oleaceae).</title>
        <authorList>
            <person name="Jang H."/>
        </authorList>
    </citation>
    <scope>NUCLEOTIDE SEQUENCE [LARGE SCALE GENOMIC DNA]</scope>
</reference>
<feature type="compositionally biased region" description="Pro residues" evidence="1">
    <location>
        <begin position="12"/>
        <end position="155"/>
    </location>
</feature>
<keyword evidence="2" id="KW-1133">Transmembrane helix</keyword>
<dbReference type="PANTHER" id="PTHR35697:SF1">
    <property type="entry name" value="PROTEIN TRACHEARY ELEMENT DIFFERENTIATION-RELATED 7"/>
    <property type="match status" value="1"/>
</dbReference>
<evidence type="ECO:0000313" key="4">
    <source>
        <dbReference type="Proteomes" id="UP001604336"/>
    </source>
</evidence>
<keyword evidence="4" id="KW-1185">Reference proteome</keyword>
<evidence type="ECO:0000256" key="1">
    <source>
        <dbReference type="SAM" id="MobiDB-lite"/>
    </source>
</evidence>
<proteinExistence type="predicted"/>
<dbReference type="AlphaFoldDB" id="A0ABD1QJZ2"/>
<dbReference type="Proteomes" id="UP001604336">
    <property type="component" value="Unassembled WGS sequence"/>
</dbReference>
<organism evidence="3 4">
    <name type="scientific">Abeliophyllum distichum</name>
    <dbReference type="NCBI Taxonomy" id="126358"/>
    <lineage>
        <taxon>Eukaryota</taxon>
        <taxon>Viridiplantae</taxon>
        <taxon>Streptophyta</taxon>
        <taxon>Embryophyta</taxon>
        <taxon>Tracheophyta</taxon>
        <taxon>Spermatophyta</taxon>
        <taxon>Magnoliopsida</taxon>
        <taxon>eudicotyledons</taxon>
        <taxon>Gunneridae</taxon>
        <taxon>Pentapetalae</taxon>
        <taxon>asterids</taxon>
        <taxon>lamiids</taxon>
        <taxon>Lamiales</taxon>
        <taxon>Oleaceae</taxon>
        <taxon>Forsythieae</taxon>
        <taxon>Abeliophyllum</taxon>
    </lineage>
</organism>
<evidence type="ECO:0000313" key="3">
    <source>
        <dbReference type="EMBL" id="KAL2476540.1"/>
    </source>
</evidence>
<keyword evidence="2" id="KW-0812">Transmembrane</keyword>
<dbReference type="PRINTS" id="PR01217">
    <property type="entry name" value="PRICHEXTENSN"/>
</dbReference>
<name>A0ABD1QJZ2_9LAMI</name>
<evidence type="ECO:0000256" key="2">
    <source>
        <dbReference type="SAM" id="Phobius"/>
    </source>
</evidence>
<feature type="region of interest" description="Disordered" evidence="1">
    <location>
        <begin position="245"/>
        <end position="274"/>
    </location>
</feature>
<comment type="caution">
    <text evidence="3">The sequence shown here is derived from an EMBL/GenBank/DDBJ whole genome shotgun (WGS) entry which is preliminary data.</text>
</comment>